<dbReference type="PANTHER" id="PTHR36851">
    <property type="entry name" value="UNNAMED PRODUCT"/>
    <property type="match status" value="1"/>
</dbReference>
<dbReference type="PANTHER" id="PTHR36851:SF1">
    <property type="entry name" value="GLYCO_TRANS_2-LIKE DOMAIN-CONTAINING PROTEIN"/>
    <property type="match status" value="1"/>
</dbReference>
<feature type="transmembrane region" description="Helical" evidence="1">
    <location>
        <begin position="12"/>
        <end position="37"/>
    </location>
</feature>
<feature type="transmembrane region" description="Helical" evidence="1">
    <location>
        <begin position="43"/>
        <end position="61"/>
    </location>
</feature>
<feature type="transmembrane region" description="Helical" evidence="1">
    <location>
        <begin position="374"/>
        <end position="398"/>
    </location>
</feature>
<dbReference type="EMBL" id="MHSS01000005">
    <property type="protein sequence ID" value="OHA48623.1"/>
    <property type="molecule type" value="Genomic_DNA"/>
</dbReference>
<name>A0A1G2PK23_9BACT</name>
<protein>
    <recommendedName>
        <fullName evidence="2">Glycosyltransferase 2-like domain-containing protein</fullName>
    </recommendedName>
</protein>
<feature type="transmembrane region" description="Helical" evidence="1">
    <location>
        <begin position="452"/>
        <end position="474"/>
    </location>
</feature>
<organism evidence="3 4">
    <name type="scientific">Candidatus Terrybacteria bacterium RIFCSPHIGHO2_01_FULL_48_17</name>
    <dbReference type="NCBI Taxonomy" id="1802362"/>
    <lineage>
        <taxon>Bacteria</taxon>
        <taxon>Candidatus Terryibacteriota</taxon>
    </lineage>
</organism>
<feature type="domain" description="Glycosyltransferase 2-like" evidence="2">
    <location>
        <begin position="203"/>
        <end position="401"/>
    </location>
</feature>
<gene>
    <name evidence="3" type="ORF">A2806_00260</name>
</gene>
<keyword evidence="1" id="KW-0472">Membrane</keyword>
<dbReference type="AlphaFoldDB" id="A0A1G2PK23"/>
<reference evidence="3 4" key="1">
    <citation type="journal article" date="2016" name="Nat. Commun.">
        <title>Thousands of microbial genomes shed light on interconnected biogeochemical processes in an aquifer system.</title>
        <authorList>
            <person name="Anantharaman K."/>
            <person name="Brown C.T."/>
            <person name="Hug L.A."/>
            <person name="Sharon I."/>
            <person name="Castelle C.J."/>
            <person name="Probst A.J."/>
            <person name="Thomas B.C."/>
            <person name="Singh A."/>
            <person name="Wilkins M.J."/>
            <person name="Karaoz U."/>
            <person name="Brodie E.L."/>
            <person name="Williams K.H."/>
            <person name="Hubbard S.S."/>
            <person name="Banfield J.F."/>
        </authorList>
    </citation>
    <scope>NUCLEOTIDE SEQUENCE [LARGE SCALE GENOMIC DNA]</scope>
</reference>
<dbReference type="STRING" id="1802362.A2806_00260"/>
<dbReference type="SUPFAM" id="SSF53448">
    <property type="entry name" value="Nucleotide-diphospho-sugar transferases"/>
    <property type="match status" value="1"/>
</dbReference>
<evidence type="ECO:0000256" key="1">
    <source>
        <dbReference type="SAM" id="Phobius"/>
    </source>
</evidence>
<sequence>MLRRALEMLPGTLAWTTFFCAVLFSWLQPVWVALFIIAFDIYWILRAIYLAILALFTYGRLRRTRKIDWLKRLEDLPTTRYSLSTIHSWKDVYHLVILPMFQEGEEVVRPTLGALAHVRYPKERLLVVLALEERAGKSSQKLAHRMQNDFKESFGAFLITTHPQDIVGELSGKGSNEAWAARKAVELLIDAARIPYEHVLVSSLDIDTHLEPDYFLCVTYHYLTAEKPLRSSYQPIPLFNNNIWDAPAFSRIAATSNTVWQLMQQQRPEAMETFSSHSMPLKALVEIGFWNTKVVSEDSLIFYQCLLAYDGDWQIVPLYYPVSMDANLAKSTLRTAYNVYRQQRRWGYGAEKIAYTLTGFIKNKHIPFRKKIRYAYLMIEGFWMWPCAAIIIFALGWLPLALGGEAFRESVLGFRLPTLTRAILTIGMVGMLVNGALSLLLMPPKPKRVAGWVYATLVLQWVLFPVTVIIFGALPALEAQTRLMLGRYMGFWVTEKVRKDKK</sequence>
<comment type="caution">
    <text evidence="3">The sequence shown here is derived from an EMBL/GenBank/DDBJ whole genome shotgun (WGS) entry which is preliminary data.</text>
</comment>
<feature type="transmembrane region" description="Helical" evidence="1">
    <location>
        <begin position="418"/>
        <end position="440"/>
    </location>
</feature>
<proteinExistence type="predicted"/>
<evidence type="ECO:0000313" key="3">
    <source>
        <dbReference type="EMBL" id="OHA48623.1"/>
    </source>
</evidence>
<evidence type="ECO:0000259" key="2">
    <source>
        <dbReference type="Pfam" id="PF13632"/>
    </source>
</evidence>
<dbReference type="InterPro" id="IPR029044">
    <property type="entry name" value="Nucleotide-diphossugar_trans"/>
</dbReference>
<dbReference type="Proteomes" id="UP000177629">
    <property type="component" value="Unassembled WGS sequence"/>
</dbReference>
<dbReference type="InterPro" id="IPR001173">
    <property type="entry name" value="Glyco_trans_2-like"/>
</dbReference>
<dbReference type="Pfam" id="PF13632">
    <property type="entry name" value="Glyco_trans_2_3"/>
    <property type="match status" value="1"/>
</dbReference>
<evidence type="ECO:0000313" key="4">
    <source>
        <dbReference type="Proteomes" id="UP000177629"/>
    </source>
</evidence>
<keyword evidence="1" id="KW-0812">Transmembrane</keyword>
<dbReference type="Gene3D" id="3.90.550.10">
    <property type="entry name" value="Spore Coat Polysaccharide Biosynthesis Protein SpsA, Chain A"/>
    <property type="match status" value="1"/>
</dbReference>
<accession>A0A1G2PK23</accession>
<keyword evidence="1" id="KW-1133">Transmembrane helix</keyword>